<keyword evidence="2" id="KW-1133">Transmembrane helix</keyword>
<dbReference type="AlphaFoldDB" id="A0A6A9USX3"/>
<proteinExistence type="predicted"/>
<gene>
    <name evidence="3" type="ORF">GC722_01295</name>
</gene>
<feature type="transmembrane region" description="Helical" evidence="2">
    <location>
        <begin position="455"/>
        <end position="478"/>
    </location>
</feature>
<protein>
    <recommendedName>
        <fullName evidence="5">ABC-2 type transport system permease protein</fullName>
    </recommendedName>
</protein>
<name>A0A6A9USX3_9ACTN</name>
<evidence type="ECO:0000313" key="3">
    <source>
        <dbReference type="EMBL" id="MVA74674.1"/>
    </source>
</evidence>
<dbReference type="EMBL" id="WPCU01000003">
    <property type="protein sequence ID" value="MVA74674.1"/>
    <property type="molecule type" value="Genomic_DNA"/>
</dbReference>
<feature type="transmembrane region" description="Helical" evidence="2">
    <location>
        <begin position="52"/>
        <end position="70"/>
    </location>
</feature>
<comment type="caution">
    <text evidence="3">The sequence shown here is derived from an EMBL/GenBank/DDBJ whole genome shotgun (WGS) entry which is preliminary data.</text>
</comment>
<evidence type="ECO:0000313" key="4">
    <source>
        <dbReference type="Proteomes" id="UP000435304"/>
    </source>
</evidence>
<evidence type="ECO:0000256" key="1">
    <source>
        <dbReference type="SAM" id="MobiDB-lite"/>
    </source>
</evidence>
<organism evidence="3 4">
    <name type="scientific">Auraticoccus cholistanensis</name>
    <dbReference type="NCBI Taxonomy" id="2656650"/>
    <lineage>
        <taxon>Bacteria</taxon>
        <taxon>Bacillati</taxon>
        <taxon>Actinomycetota</taxon>
        <taxon>Actinomycetes</taxon>
        <taxon>Propionibacteriales</taxon>
        <taxon>Propionibacteriaceae</taxon>
        <taxon>Auraticoccus</taxon>
    </lineage>
</organism>
<feature type="transmembrane region" description="Helical" evidence="2">
    <location>
        <begin position="233"/>
        <end position="256"/>
    </location>
</feature>
<feature type="transmembrane region" description="Helical" evidence="2">
    <location>
        <begin position="127"/>
        <end position="152"/>
    </location>
</feature>
<evidence type="ECO:0008006" key="5">
    <source>
        <dbReference type="Google" id="ProtNLM"/>
    </source>
</evidence>
<evidence type="ECO:0000256" key="2">
    <source>
        <dbReference type="SAM" id="Phobius"/>
    </source>
</evidence>
<dbReference type="Proteomes" id="UP000435304">
    <property type="component" value="Unassembled WGS sequence"/>
</dbReference>
<keyword evidence="2" id="KW-0472">Membrane</keyword>
<feature type="transmembrane region" description="Helical" evidence="2">
    <location>
        <begin position="164"/>
        <end position="183"/>
    </location>
</feature>
<feature type="transmembrane region" description="Helical" evidence="2">
    <location>
        <begin position="484"/>
        <end position="502"/>
    </location>
</feature>
<feature type="transmembrane region" description="Helical" evidence="2">
    <location>
        <begin position="91"/>
        <end position="121"/>
    </location>
</feature>
<dbReference type="RefSeq" id="WP_156607271.1">
    <property type="nucleotide sequence ID" value="NZ_WPCU01000003.1"/>
</dbReference>
<feature type="compositionally biased region" description="Basic and acidic residues" evidence="1">
    <location>
        <begin position="542"/>
        <end position="559"/>
    </location>
</feature>
<keyword evidence="2" id="KW-0812">Transmembrane</keyword>
<keyword evidence="4" id="KW-1185">Reference proteome</keyword>
<feature type="region of interest" description="Disordered" evidence="1">
    <location>
        <begin position="539"/>
        <end position="573"/>
    </location>
</feature>
<reference evidence="3 4" key="1">
    <citation type="submission" date="2019-12" db="EMBL/GenBank/DDBJ databases">
        <title>Auraticoccus cholistani sp. nov., an actinomycete isolated from soil of Cholistan desert.</title>
        <authorList>
            <person name="Cheema M.T."/>
        </authorList>
    </citation>
    <scope>NUCLEOTIDE SEQUENCE [LARGE SCALE GENOMIC DNA]</scope>
    <source>
        <strain evidence="3 4">F435</strain>
    </source>
</reference>
<feature type="transmembrane region" description="Helical" evidence="2">
    <location>
        <begin position="329"/>
        <end position="349"/>
    </location>
</feature>
<sequence>MVGVLTSMKFAMLRHSPSGLRRTGWVAGAVLVLASWAGVALAADDRVRGEVLLLLTACWAVGAVLGPVLMSGPGVLRADYFTLLPLDRSRLALGLLAAVFPGVASGYLLLAGLAVVLHAALLDLRTVVVAVPAALLAWVVVLTLARVVYAAVGSAMRSWLGVEVSGLQFGLILGGMLAGWMVVARAVESVPQLLTRGLPAPALVEVLSWAPTSWPVLAVEQAAAGRWGAALGWLAALAVLAALLLGGAAVLLRPHLGSRSSRRRRRRPLASDWRTAWRWMPAGALGAVLGKELRQWWRDPWRALELRSSVYTGLVTGLLAWVSRDFAPVAPLAGLAVALMICLGGCNLYGQDGSAVWISVVNERAGTVRAEVRGRQLALLLLFAPPALVVSVALVLLSRAGWAWPVLLAGLPALFGVASGVAVLLSAVGVSPGVDPRRRVGPNDAGGDLGLQAQLALWGTVALVLPTVAAVLVGALALPAWGPWLAVGIGLLNGVLGYWLLGRAAVGYLSGRLPVVYTRIRYQRLEQPVAGTLGWLEASSQRTEDRAREARQKEKEARAARRSAQTGERVDVG</sequence>
<feature type="transmembrane region" description="Helical" evidence="2">
    <location>
        <begin position="377"/>
        <end position="397"/>
    </location>
</feature>
<feature type="transmembrane region" description="Helical" evidence="2">
    <location>
        <begin position="409"/>
        <end position="434"/>
    </location>
</feature>
<accession>A0A6A9USX3</accession>